<sequence length="138" mass="15456">MKIEEIMTSTFATVRSNLTIQEAARKMRDRNIDCLVVVEGGEPIGIVTDRDLCCRAVADRIDPSRATVRDFMTAKVAFCFGDQDIVDGAHLMEKQHIRRLAVLDRENRMLGLVSVDDIARCSYFLAGQILERSAVTAH</sequence>
<keyword evidence="1 2" id="KW-0129">CBS domain</keyword>
<dbReference type="Proteomes" id="UP000218899">
    <property type="component" value="Chromosome"/>
</dbReference>
<keyword evidence="5" id="KW-1185">Reference proteome</keyword>
<gene>
    <name evidence="4" type="ORF">SVA_0866</name>
</gene>
<evidence type="ECO:0000256" key="2">
    <source>
        <dbReference type="PROSITE-ProRule" id="PRU00703"/>
    </source>
</evidence>
<protein>
    <submittedName>
        <fullName evidence="4">Inosine-5-monophosphate dehydrogenase</fullName>
    </submittedName>
</protein>
<evidence type="ECO:0000256" key="1">
    <source>
        <dbReference type="ARBA" id="ARBA00023122"/>
    </source>
</evidence>
<name>A0A1B4V2B9_9GAMM</name>
<dbReference type="CDD" id="cd04622">
    <property type="entry name" value="CBS_pair_HRP1_like"/>
    <property type="match status" value="1"/>
</dbReference>
<feature type="domain" description="CBS" evidence="3">
    <location>
        <begin position="7"/>
        <end position="64"/>
    </location>
</feature>
<dbReference type="AlphaFoldDB" id="A0A1B4V2B9"/>
<proteinExistence type="predicted"/>
<dbReference type="Pfam" id="PF00571">
    <property type="entry name" value="CBS"/>
    <property type="match status" value="2"/>
</dbReference>
<dbReference type="PANTHER" id="PTHR43080:SF2">
    <property type="entry name" value="CBS DOMAIN-CONTAINING PROTEIN"/>
    <property type="match status" value="1"/>
</dbReference>
<accession>A0A1B4V2B9</accession>
<dbReference type="InterPro" id="IPR046342">
    <property type="entry name" value="CBS_dom_sf"/>
</dbReference>
<dbReference type="SUPFAM" id="SSF54631">
    <property type="entry name" value="CBS-domain pair"/>
    <property type="match status" value="1"/>
</dbReference>
<dbReference type="SMART" id="SM00116">
    <property type="entry name" value="CBS"/>
    <property type="match status" value="2"/>
</dbReference>
<dbReference type="InterPro" id="IPR051257">
    <property type="entry name" value="Diverse_CBS-Domain"/>
</dbReference>
<dbReference type="KEGG" id="sva:SVA_0866"/>
<evidence type="ECO:0000313" key="5">
    <source>
        <dbReference type="Proteomes" id="UP000218899"/>
    </source>
</evidence>
<organism evidence="4 5">
    <name type="scientific">Sulfurifustis variabilis</name>
    <dbReference type="NCBI Taxonomy" id="1675686"/>
    <lineage>
        <taxon>Bacteria</taxon>
        <taxon>Pseudomonadati</taxon>
        <taxon>Pseudomonadota</taxon>
        <taxon>Gammaproteobacteria</taxon>
        <taxon>Acidiferrobacterales</taxon>
        <taxon>Acidiferrobacteraceae</taxon>
        <taxon>Sulfurifustis</taxon>
    </lineage>
</organism>
<dbReference type="Gene3D" id="3.10.580.10">
    <property type="entry name" value="CBS-domain"/>
    <property type="match status" value="1"/>
</dbReference>
<evidence type="ECO:0000313" key="4">
    <source>
        <dbReference type="EMBL" id="BAU47445.1"/>
    </source>
</evidence>
<reference evidence="4 5" key="1">
    <citation type="submission" date="2015-08" db="EMBL/GenBank/DDBJ databases">
        <title>Complete genome sequence of Sulfurifustis variabilis.</title>
        <authorList>
            <person name="Miura A."/>
            <person name="Kojima H."/>
            <person name="Fukui M."/>
        </authorList>
    </citation>
    <scope>NUCLEOTIDE SEQUENCE [LARGE SCALE GENOMIC DNA]</scope>
    <source>
        <strain evidence="5">skN76</strain>
    </source>
</reference>
<feature type="domain" description="CBS" evidence="3">
    <location>
        <begin position="72"/>
        <end position="131"/>
    </location>
</feature>
<dbReference type="EMBL" id="AP014936">
    <property type="protein sequence ID" value="BAU47445.1"/>
    <property type="molecule type" value="Genomic_DNA"/>
</dbReference>
<dbReference type="PANTHER" id="PTHR43080">
    <property type="entry name" value="CBS DOMAIN-CONTAINING PROTEIN CBSX3, MITOCHONDRIAL"/>
    <property type="match status" value="1"/>
</dbReference>
<dbReference type="PROSITE" id="PS51371">
    <property type="entry name" value="CBS"/>
    <property type="match status" value="2"/>
</dbReference>
<evidence type="ECO:0000259" key="3">
    <source>
        <dbReference type="PROSITE" id="PS51371"/>
    </source>
</evidence>
<dbReference type="InterPro" id="IPR000644">
    <property type="entry name" value="CBS_dom"/>
</dbReference>